<evidence type="ECO:0000256" key="2">
    <source>
        <dbReference type="ARBA" id="ARBA00022723"/>
    </source>
</evidence>
<dbReference type="CDD" id="cd00067">
    <property type="entry name" value="GAL4"/>
    <property type="match status" value="1"/>
</dbReference>
<dbReference type="InterPro" id="IPR036864">
    <property type="entry name" value="Zn2-C6_fun-type_DNA-bd_sf"/>
</dbReference>
<dbReference type="PANTHER" id="PTHR47338">
    <property type="entry name" value="ZN(II)2CYS6 TRANSCRIPTION FACTOR (EUROFUNG)-RELATED"/>
    <property type="match status" value="1"/>
</dbReference>
<dbReference type="GO" id="GO:0003677">
    <property type="term" value="F:DNA binding"/>
    <property type="evidence" value="ECO:0007669"/>
    <property type="project" value="UniProtKB-KW"/>
</dbReference>
<keyword evidence="4" id="KW-0238">DNA-binding</keyword>
<organism evidence="9 10">
    <name type="scientific">Exophiala viscosa</name>
    <dbReference type="NCBI Taxonomy" id="2486360"/>
    <lineage>
        <taxon>Eukaryota</taxon>
        <taxon>Fungi</taxon>
        <taxon>Dikarya</taxon>
        <taxon>Ascomycota</taxon>
        <taxon>Pezizomycotina</taxon>
        <taxon>Eurotiomycetes</taxon>
        <taxon>Chaetothyriomycetidae</taxon>
        <taxon>Chaetothyriales</taxon>
        <taxon>Herpotrichiellaceae</taxon>
        <taxon>Exophiala</taxon>
    </lineage>
</organism>
<accession>A0AAN6E0K1</accession>
<evidence type="ECO:0000313" key="9">
    <source>
        <dbReference type="EMBL" id="KAI1615945.1"/>
    </source>
</evidence>
<proteinExistence type="predicted"/>
<evidence type="ECO:0000256" key="6">
    <source>
        <dbReference type="ARBA" id="ARBA00023242"/>
    </source>
</evidence>
<dbReference type="GO" id="GO:0000981">
    <property type="term" value="F:DNA-binding transcription factor activity, RNA polymerase II-specific"/>
    <property type="evidence" value="ECO:0007669"/>
    <property type="project" value="InterPro"/>
</dbReference>
<reference evidence="9" key="1">
    <citation type="journal article" date="2022" name="bioRxiv">
        <title>Deciphering the potential niche of two novel black yeast fungi from a biological soil crust based on their genomes, phenotypes, and melanin regulation.</title>
        <authorList>
            <consortium name="DOE Joint Genome Institute"/>
            <person name="Carr E.C."/>
            <person name="Barton Q."/>
            <person name="Grambo S."/>
            <person name="Sullivan M."/>
            <person name="Renfro C.M."/>
            <person name="Kuo A."/>
            <person name="Pangilinan J."/>
            <person name="Lipzen A."/>
            <person name="Keymanesh K."/>
            <person name="Savage E."/>
            <person name="Barry K."/>
            <person name="Grigoriev I.V."/>
            <person name="Riekhof W.R."/>
            <person name="Harris S.S."/>
        </authorList>
    </citation>
    <scope>NUCLEOTIDE SEQUENCE</scope>
    <source>
        <strain evidence="9">JF 03-4F</strain>
    </source>
</reference>
<feature type="domain" description="Zn(2)-C6 fungal-type" evidence="8">
    <location>
        <begin position="22"/>
        <end position="52"/>
    </location>
</feature>
<dbReference type="PROSITE" id="PS00463">
    <property type="entry name" value="ZN2_CY6_FUNGAL_1"/>
    <property type="match status" value="1"/>
</dbReference>
<evidence type="ECO:0000259" key="8">
    <source>
        <dbReference type="PROSITE" id="PS50048"/>
    </source>
</evidence>
<dbReference type="Pfam" id="PF04082">
    <property type="entry name" value="Fungal_trans"/>
    <property type="match status" value="1"/>
</dbReference>
<dbReference type="PROSITE" id="PS50048">
    <property type="entry name" value="ZN2_CY6_FUNGAL_2"/>
    <property type="match status" value="1"/>
</dbReference>
<gene>
    <name evidence="9" type="ORF">EDD36DRAFT_391270</name>
</gene>
<dbReference type="AlphaFoldDB" id="A0AAN6E0K1"/>
<evidence type="ECO:0000256" key="7">
    <source>
        <dbReference type="SAM" id="MobiDB-lite"/>
    </source>
</evidence>
<dbReference type="Pfam" id="PF00172">
    <property type="entry name" value="Zn_clus"/>
    <property type="match status" value="1"/>
</dbReference>
<dbReference type="InterPro" id="IPR050815">
    <property type="entry name" value="TF_fung"/>
</dbReference>
<dbReference type="CDD" id="cd12148">
    <property type="entry name" value="fungal_TF_MHR"/>
    <property type="match status" value="1"/>
</dbReference>
<feature type="compositionally biased region" description="Basic and acidic residues" evidence="7">
    <location>
        <begin position="124"/>
        <end position="133"/>
    </location>
</feature>
<dbReference type="Proteomes" id="UP001203852">
    <property type="component" value="Unassembled WGS sequence"/>
</dbReference>
<dbReference type="GO" id="GO:0005634">
    <property type="term" value="C:nucleus"/>
    <property type="evidence" value="ECO:0007669"/>
    <property type="project" value="UniProtKB-SubCell"/>
</dbReference>
<feature type="region of interest" description="Disordered" evidence="7">
    <location>
        <begin position="707"/>
        <end position="726"/>
    </location>
</feature>
<evidence type="ECO:0000256" key="3">
    <source>
        <dbReference type="ARBA" id="ARBA00023015"/>
    </source>
</evidence>
<dbReference type="SMART" id="SM00066">
    <property type="entry name" value="GAL4"/>
    <property type="match status" value="1"/>
</dbReference>
<keyword evidence="2" id="KW-0479">Metal-binding</keyword>
<dbReference type="GO" id="GO:0006351">
    <property type="term" value="P:DNA-templated transcription"/>
    <property type="evidence" value="ECO:0007669"/>
    <property type="project" value="InterPro"/>
</dbReference>
<evidence type="ECO:0000313" key="10">
    <source>
        <dbReference type="Proteomes" id="UP001203852"/>
    </source>
</evidence>
<sequence>MSEDSKDADTERSRGIKRVRQACSNCRRKKVRCSGERPSCSFCTRLDQECHYLRENVWDDWDPVGQVVGSSSVTDENLIARVTSLEAKLTELSHLNAFIPALTNALGQRSSIEQPSLAGLNDLWNERSPHAHSNETTSPKRTLQSSFQELPPASVLEGACNTFFHYCHNQPYTFFHEGNSRQRLLNGAWPSYLLFAFLASAMRYSTDPWFDGKHAAALEEYASNSWKLIVTSGCAVEEGADTAVVQAISLLAIIDSAAGRRRAAWVKIGLAVRISQDLHLMMEPDVNLPPIEQEERRRLFWSIYLLDRFVSCSKQRPPAILDADCQVQLPGDEADFRQGIYKKTDTLTILGTGASSAHSSCKPSQFALLVLMVCVLGRCARYMLDNREGTEERAPFNPSSEYVTISSVLLYYESFIDSGNPVDQAVRQGTHKQDLQIDQQMVGHVIFTRVLFHLCHCILNHPFLLRQRVISTPAKTPTTWLARSLETGVEHAGLLTKVFLDAKNSGCMVAGSFYGYCLLISGTIHALYTHSQDSELQQESLENLVCDLGYLDDIAKYWKNTTLIASGLRTFWSHSAKFSVLLSSKPLLSSFGDSELDILWTSVDYGVMSDPDKSLSQSVAASTSSPLAWGMSPWKEGNDVGDPITGTDNCHFLPESTVSENAPSHSSTQTLGHAMSISSTQPFLQLNTIFQSPHAYMDFGISEQSSLSPNGVQTFPHTSTRTQSLK</sequence>
<comment type="caution">
    <text evidence="9">The sequence shown here is derived from an EMBL/GenBank/DDBJ whole genome shotgun (WGS) entry which is preliminary data.</text>
</comment>
<evidence type="ECO:0000256" key="4">
    <source>
        <dbReference type="ARBA" id="ARBA00023125"/>
    </source>
</evidence>
<keyword evidence="3" id="KW-0805">Transcription regulation</keyword>
<dbReference type="EMBL" id="MU404351">
    <property type="protein sequence ID" value="KAI1615945.1"/>
    <property type="molecule type" value="Genomic_DNA"/>
</dbReference>
<evidence type="ECO:0000256" key="1">
    <source>
        <dbReference type="ARBA" id="ARBA00004123"/>
    </source>
</evidence>
<protein>
    <submittedName>
        <fullName evidence="9">Fungal-specific transcription factor domain-containing protein</fullName>
    </submittedName>
</protein>
<feature type="region of interest" description="Disordered" evidence="7">
    <location>
        <begin position="123"/>
        <end position="144"/>
    </location>
</feature>
<dbReference type="SMART" id="SM00906">
    <property type="entry name" value="Fungal_trans"/>
    <property type="match status" value="1"/>
</dbReference>
<dbReference type="InterPro" id="IPR001138">
    <property type="entry name" value="Zn2Cys6_DnaBD"/>
</dbReference>
<feature type="compositionally biased region" description="Polar residues" evidence="7">
    <location>
        <begin position="134"/>
        <end position="144"/>
    </location>
</feature>
<dbReference type="PANTHER" id="PTHR47338:SF4">
    <property type="entry name" value="ZN(II)2CYS6 TRANSCRIPTION FACTOR (EUROFUNG)"/>
    <property type="match status" value="1"/>
</dbReference>
<dbReference type="Gene3D" id="4.10.240.10">
    <property type="entry name" value="Zn(2)-C6 fungal-type DNA-binding domain"/>
    <property type="match status" value="1"/>
</dbReference>
<comment type="subcellular location">
    <subcellularLocation>
        <location evidence="1">Nucleus</location>
    </subcellularLocation>
</comment>
<name>A0AAN6E0K1_9EURO</name>
<evidence type="ECO:0000256" key="5">
    <source>
        <dbReference type="ARBA" id="ARBA00023163"/>
    </source>
</evidence>
<dbReference type="InterPro" id="IPR007219">
    <property type="entry name" value="XnlR_reg_dom"/>
</dbReference>
<keyword evidence="5" id="KW-0804">Transcription</keyword>
<dbReference type="SUPFAM" id="SSF57701">
    <property type="entry name" value="Zn2/Cys6 DNA-binding domain"/>
    <property type="match status" value="1"/>
</dbReference>
<keyword evidence="10" id="KW-1185">Reference proteome</keyword>
<keyword evidence="6" id="KW-0539">Nucleus</keyword>
<dbReference type="GO" id="GO:0008270">
    <property type="term" value="F:zinc ion binding"/>
    <property type="evidence" value="ECO:0007669"/>
    <property type="project" value="InterPro"/>
</dbReference>